<gene>
    <name evidence="1" type="ORF">E3U43_009096</name>
</gene>
<comment type="caution">
    <text evidence="1">The sequence shown here is derived from an EMBL/GenBank/DDBJ whole genome shotgun (WGS) entry which is preliminary data.</text>
</comment>
<accession>A0ACD3RWF5</accession>
<name>A0ACD3RWF5_LARCR</name>
<sequence>MGPLGRLLLSLLLLSWEGKAISEYMVTMFDTNTQELRWNATYNDYSAPPYDEKQDYKMAHLVSSGDGLVVTVDRESGRRTLHIEVELSVCEGASQRTYTACTYSLCRKIGFPPLCLHFPRPPGSLVSGHHELPPIAHTTMLRDVPTHPAAFWRGSHPPSAFCSPYLPCLVLPTALYRCWWP</sequence>
<dbReference type="EMBL" id="CM011674">
    <property type="protein sequence ID" value="TMS23790.1"/>
    <property type="molecule type" value="Genomic_DNA"/>
</dbReference>
<evidence type="ECO:0000313" key="1">
    <source>
        <dbReference type="EMBL" id="TMS23790.1"/>
    </source>
</evidence>
<dbReference type="Proteomes" id="UP000793456">
    <property type="component" value="Chromosome I"/>
</dbReference>
<evidence type="ECO:0000313" key="2">
    <source>
        <dbReference type="Proteomes" id="UP000793456"/>
    </source>
</evidence>
<reference evidence="1" key="1">
    <citation type="submission" date="2018-11" db="EMBL/GenBank/DDBJ databases">
        <title>The sequence and de novo assembly of Larimichthys crocea genome using PacBio and Hi-C technologies.</title>
        <authorList>
            <person name="Xu P."/>
            <person name="Chen B."/>
            <person name="Zhou Z."/>
            <person name="Ke Q."/>
            <person name="Wu Y."/>
            <person name="Bai H."/>
            <person name="Pu F."/>
        </authorList>
    </citation>
    <scope>NUCLEOTIDE SEQUENCE</scope>
    <source>
        <tissue evidence="1">Muscle</tissue>
    </source>
</reference>
<protein>
    <submittedName>
        <fullName evidence="1">Uncharacterized protein</fullName>
    </submittedName>
</protein>
<organism evidence="1 2">
    <name type="scientific">Larimichthys crocea</name>
    <name type="common">Large yellow croaker</name>
    <name type="synonym">Pseudosciaena crocea</name>
    <dbReference type="NCBI Taxonomy" id="215358"/>
    <lineage>
        <taxon>Eukaryota</taxon>
        <taxon>Metazoa</taxon>
        <taxon>Chordata</taxon>
        <taxon>Craniata</taxon>
        <taxon>Vertebrata</taxon>
        <taxon>Euteleostomi</taxon>
        <taxon>Actinopterygii</taxon>
        <taxon>Neopterygii</taxon>
        <taxon>Teleostei</taxon>
        <taxon>Neoteleostei</taxon>
        <taxon>Acanthomorphata</taxon>
        <taxon>Eupercaria</taxon>
        <taxon>Sciaenidae</taxon>
        <taxon>Larimichthys</taxon>
    </lineage>
</organism>
<keyword evidence="2" id="KW-1185">Reference proteome</keyword>
<proteinExistence type="predicted"/>